<organism evidence="1 2">
    <name type="scientific">Seminavis robusta</name>
    <dbReference type="NCBI Taxonomy" id="568900"/>
    <lineage>
        <taxon>Eukaryota</taxon>
        <taxon>Sar</taxon>
        <taxon>Stramenopiles</taxon>
        <taxon>Ochrophyta</taxon>
        <taxon>Bacillariophyta</taxon>
        <taxon>Bacillariophyceae</taxon>
        <taxon>Bacillariophycidae</taxon>
        <taxon>Naviculales</taxon>
        <taxon>Naviculaceae</taxon>
        <taxon>Seminavis</taxon>
    </lineage>
</organism>
<dbReference type="AlphaFoldDB" id="A0A9N8DVY8"/>
<dbReference type="EMBL" id="CAICTM010000334">
    <property type="protein sequence ID" value="CAB9508139.1"/>
    <property type="molecule type" value="Genomic_DNA"/>
</dbReference>
<accession>A0A9N8DVY8</accession>
<protein>
    <submittedName>
        <fullName evidence="1">Uncharacterized protein</fullName>
    </submittedName>
</protein>
<proteinExistence type="predicted"/>
<gene>
    <name evidence="1" type="ORF">SEMRO_335_G120021.1</name>
</gene>
<comment type="caution">
    <text evidence="1">The sequence shown here is derived from an EMBL/GenBank/DDBJ whole genome shotgun (WGS) entry which is preliminary data.</text>
</comment>
<dbReference type="Proteomes" id="UP001153069">
    <property type="component" value="Unassembled WGS sequence"/>
</dbReference>
<evidence type="ECO:0000313" key="1">
    <source>
        <dbReference type="EMBL" id="CAB9508139.1"/>
    </source>
</evidence>
<name>A0A9N8DVY8_9STRA</name>
<keyword evidence="2" id="KW-1185">Reference proteome</keyword>
<sequence length="125" mass="13908">MSSLSKWAGEVVCQDAGVGGIGRFIGCHTVEPCFVLGCCMFCQPLQSIGSRVVDPFQTWLFSSTCNVFRQIEYMVYHVFDPKKRQKVLILLREEGKAPNSVVEGVLGQGSIKNLRHFDTKLTFCG</sequence>
<evidence type="ECO:0000313" key="2">
    <source>
        <dbReference type="Proteomes" id="UP001153069"/>
    </source>
</evidence>
<reference evidence="1" key="1">
    <citation type="submission" date="2020-06" db="EMBL/GenBank/DDBJ databases">
        <authorList>
            <consortium name="Plant Systems Biology data submission"/>
        </authorList>
    </citation>
    <scope>NUCLEOTIDE SEQUENCE</scope>
    <source>
        <strain evidence="1">D6</strain>
    </source>
</reference>